<gene>
    <name evidence="3" type="ORF">HQ603_05700</name>
</gene>
<evidence type="ECO:0000313" key="4">
    <source>
        <dbReference type="Proteomes" id="UP000825228"/>
    </source>
</evidence>
<comment type="caution">
    <text evidence="3">The sequence shown here is derived from an EMBL/GenBank/DDBJ whole genome shotgun (WGS) entry which is preliminary data.</text>
</comment>
<protein>
    <submittedName>
        <fullName evidence="3">B-4DMT family transporter</fullName>
    </submittedName>
</protein>
<sequence length="181" mass="19107">MTGWVVRGVGMALVHVVARVVLALAVAAAPTSGSMLQILTLIAVILVALVWGALDGIASGRRGEHDDTDHTMVWLKASLIAGVGAGFLSWLFTAIANIAVSANTLVFEVTAGAAFTVLLVFVPAVIAVTIGRWWARRGTDDGPRRRSADPDERRATESTDDDGRGTDTADTEVFAPARDRQ</sequence>
<feature type="region of interest" description="Disordered" evidence="1">
    <location>
        <begin position="139"/>
        <end position="181"/>
    </location>
</feature>
<evidence type="ECO:0000256" key="1">
    <source>
        <dbReference type="SAM" id="MobiDB-lite"/>
    </source>
</evidence>
<accession>A0ABS7P4X3</accession>
<feature type="compositionally biased region" description="Basic and acidic residues" evidence="1">
    <location>
        <begin position="139"/>
        <end position="167"/>
    </location>
</feature>
<dbReference type="Proteomes" id="UP000825228">
    <property type="component" value="Unassembled WGS sequence"/>
</dbReference>
<proteinExistence type="predicted"/>
<feature type="transmembrane region" description="Helical" evidence="2">
    <location>
        <begin position="12"/>
        <end position="29"/>
    </location>
</feature>
<keyword evidence="4" id="KW-1185">Reference proteome</keyword>
<feature type="transmembrane region" description="Helical" evidence="2">
    <location>
        <begin position="35"/>
        <end position="58"/>
    </location>
</feature>
<feature type="transmembrane region" description="Helical" evidence="2">
    <location>
        <begin position="112"/>
        <end position="135"/>
    </location>
</feature>
<keyword evidence="2" id="KW-1133">Transmembrane helix</keyword>
<evidence type="ECO:0000256" key="2">
    <source>
        <dbReference type="SAM" id="Phobius"/>
    </source>
</evidence>
<name>A0ABS7P4X3_9NOCA</name>
<organism evidence="3 4">
    <name type="scientific">Rhodococcoides corynebacterioides</name>
    <dbReference type="NCBI Taxonomy" id="53972"/>
    <lineage>
        <taxon>Bacteria</taxon>
        <taxon>Bacillati</taxon>
        <taxon>Actinomycetota</taxon>
        <taxon>Actinomycetes</taxon>
        <taxon>Mycobacteriales</taxon>
        <taxon>Nocardiaceae</taxon>
        <taxon>Rhodococcoides</taxon>
    </lineage>
</organism>
<dbReference type="EMBL" id="JABUBU010000002">
    <property type="protein sequence ID" value="MBY6366246.1"/>
    <property type="molecule type" value="Genomic_DNA"/>
</dbReference>
<feature type="transmembrane region" description="Helical" evidence="2">
    <location>
        <begin position="79"/>
        <end position="100"/>
    </location>
</feature>
<keyword evidence="2" id="KW-0472">Membrane</keyword>
<evidence type="ECO:0000313" key="3">
    <source>
        <dbReference type="EMBL" id="MBY6366246.1"/>
    </source>
</evidence>
<reference evidence="3 4" key="1">
    <citation type="submission" date="2020-06" db="EMBL/GenBank/DDBJ databases">
        <title>Taxonomy, biology and ecology of Rhodococcus bacteria occurring in California pistachio and other woody hosts as revealed by genome sequence analyses.</title>
        <authorList>
            <person name="Gai Y."/>
            <person name="Riely B."/>
        </authorList>
    </citation>
    <scope>NUCLEOTIDE SEQUENCE [LARGE SCALE GENOMIC DNA]</scope>
    <source>
        <strain evidence="3 4">BP-281</strain>
    </source>
</reference>
<dbReference type="InterPro" id="IPR047958">
    <property type="entry name" value="B-4DMT-like"/>
</dbReference>
<dbReference type="RefSeq" id="WP_222683570.1">
    <property type="nucleotide sequence ID" value="NZ_JABUBT010000003.1"/>
</dbReference>
<keyword evidence="2" id="KW-0812">Transmembrane</keyword>
<dbReference type="NCBIfam" id="NF037996">
    <property type="entry name" value="B-4DMT"/>
    <property type="match status" value="1"/>
</dbReference>